<sequence>MPDTLAATLASLHLDTGFRLVAGPPDGPDWFGLDEIAADPVLVTRWLDDLRGGEACGRTDVAAVSLVTYLVSAVADPLTIAVCTLRQGWSLPPGSLAVHRHPDGWFDGLAVADPSTVVPVEAEGAVDGLSAQLVALFRPVFDLIRERTRLGRPVMWGALGDTIAGAAVDNAREAGTDARVAWRSAAALIDGIARLVPQVRARRSPATVEWSGGTAVFVNRGVCCLYYRVASAEECADGGGNCTHCPLRSPDDRVRRWAAYLEEERSGH</sequence>
<proteinExistence type="predicted"/>
<gene>
    <name evidence="2" type="ORF">F4553_007589</name>
</gene>
<evidence type="ECO:0000313" key="2">
    <source>
        <dbReference type="EMBL" id="MBB5874155.1"/>
    </source>
</evidence>
<organism evidence="2 3">
    <name type="scientific">Allocatelliglobosispora scoriae</name>
    <dbReference type="NCBI Taxonomy" id="643052"/>
    <lineage>
        <taxon>Bacteria</taxon>
        <taxon>Bacillati</taxon>
        <taxon>Actinomycetota</taxon>
        <taxon>Actinomycetes</taxon>
        <taxon>Micromonosporales</taxon>
        <taxon>Micromonosporaceae</taxon>
        <taxon>Allocatelliglobosispora</taxon>
    </lineage>
</organism>
<protein>
    <recommendedName>
        <fullName evidence="1">Ferric siderophore reductase C-terminal domain-containing protein</fullName>
    </recommendedName>
</protein>
<dbReference type="Proteomes" id="UP000587527">
    <property type="component" value="Unassembled WGS sequence"/>
</dbReference>
<dbReference type="RefSeq" id="WP_184846050.1">
    <property type="nucleotide sequence ID" value="NZ_JACHMN010000003.1"/>
</dbReference>
<dbReference type="Pfam" id="PF11575">
    <property type="entry name" value="FhuF_C"/>
    <property type="match status" value="1"/>
</dbReference>
<reference evidence="2 3" key="1">
    <citation type="submission" date="2020-08" db="EMBL/GenBank/DDBJ databases">
        <title>Sequencing the genomes of 1000 actinobacteria strains.</title>
        <authorList>
            <person name="Klenk H.-P."/>
        </authorList>
    </citation>
    <scope>NUCLEOTIDE SEQUENCE [LARGE SCALE GENOMIC DNA]</scope>
    <source>
        <strain evidence="2 3">DSM 45362</strain>
    </source>
</reference>
<evidence type="ECO:0000313" key="3">
    <source>
        <dbReference type="Proteomes" id="UP000587527"/>
    </source>
</evidence>
<name>A0A841C2L3_9ACTN</name>
<keyword evidence="3" id="KW-1185">Reference proteome</keyword>
<dbReference type="EMBL" id="JACHMN010000003">
    <property type="protein sequence ID" value="MBB5874155.1"/>
    <property type="molecule type" value="Genomic_DNA"/>
</dbReference>
<comment type="caution">
    <text evidence="2">The sequence shown here is derived from an EMBL/GenBank/DDBJ whole genome shotgun (WGS) entry which is preliminary data.</text>
</comment>
<feature type="domain" description="Ferric siderophore reductase C-terminal" evidence="1">
    <location>
        <begin position="220"/>
        <end position="237"/>
    </location>
</feature>
<accession>A0A841C2L3</accession>
<dbReference type="InterPro" id="IPR024726">
    <property type="entry name" value="FhuF_C"/>
</dbReference>
<evidence type="ECO:0000259" key="1">
    <source>
        <dbReference type="Pfam" id="PF11575"/>
    </source>
</evidence>
<dbReference type="AlphaFoldDB" id="A0A841C2L3"/>
<dbReference type="GO" id="GO:0051537">
    <property type="term" value="F:2 iron, 2 sulfur cluster binding"/>
    <property type="evidence" value="ECO:0007669"/>
    <property type="project" value="InterPro"/>
</dbReference>